<dbReference type="SUPFAM" id="SSF89360">
    <property type="entry name" value="HesB-like domain"/>
    <property type="match status" value="1"/>
</dbReference>
<comment type="caution">
    <text evidence="1">The sequence shown here is derived from an EMBL/GenBank/DDBJ whole genome shotgun (WGS) entry which is preliminary data.</text>
</comment>
<organism evidence="1 2">
    <name type="scientific">Candidatus Clostridium stratigraminis</name>
    <dbReference type="NCBI Taxonomy" id="3381661"/>
    <lineage>
        <taxon>Bacteria</taxon>
        <taxon>Bacillati</taxon>
        <taxon>Bacillota</taxon>
        <taxon>Clostridia</taxon>
        <taxon>Eubacteriales</taxon>
        <taxon>Clostridiaceae</taxon>
        <taxon>Clostridium</taxon>
    </lineage>
</organism>
<dbReference type="EMBL" id="JBJHZZ010000009">
    <property type="protein sequence ID" value="MFL0247812.1"/>
    <property type="molecule type" value="Genomic_DNA"/>
</dbReference>
<evidence type="ECO:0008006" key="3">
    <source>
        <dbReference type="Google" id="ProtNLM"/>
    </source>
</evidence>
<dbReference type="RefSeq" id="WP_406770242.1">
    <property type="nucleotide sequence ID" value="NZ_JBJHZZ010000009.1"/>
</dbReference>
<dbReference type="InterPro" id="IPR035903">
    <property type="entry name" value="HesB-like_dom_sf"/>
</dbReference>
<evidence type="ECO:0000313" key="2">
    <source>
        <dbReference type="Proteomes" id="UP001623591"/>
    </source>
</evidence>
<proteinExistence type="predicted"/>
<keyword evidence="2" id="KW-1185">Reference proteome</keyword>
<evidence type="ECO:0000313" key="1">
    <source>
        <dbReference type="EMBL" id="MFL0247812.1"/>
    </source>
</evidence>
<name>A0ABW8T5X5_9CLOT</name>
<sequence length="116" mass="13435">MDNKVKIKISESAYEKLLILLKNETDYSFIRFSYVDGCCKSPKVEITLDNNNSWDIIDNIENLPIVYDVKVFERISEITLVFRKNTFMLKTTLKDSNKNACSDCNRSCSKNCCKTI</sequence>
<dbReference type="Proteomes" id="UP001623591">
    <property type="component" value="Unassembled WGS sequence"/>
</dbReference>
<accession>A0ABW8T5X5</accession>
<dbReference type="Gene3D" id="2.60.300.12">
    <property type="entry name" value="HesB-like domain"/>
    <property type="match status" value="1"/>
</dbReference>
<protein>
    <recommendedName>
        <fullName evidence="3">Fe-S cluster assembly iron-binding protein IscA</fullName>
    </recommendedName>
</protein>
<gene>
    <name evidence="1" type="ORF">ACJDUG_12605</name>
</gene>
<reference evidence="1 2" key="1">
    <citation type="submission" date="2024-11" db="EMBL/GenBank/DDBJ databases">
        <authorList>
            <person name="Heng Y.C."/>
            <person name="Lim A.C.H."/>
            <person name="Lee J.K.Y."/>
            <person name="Kittelmann S."/>
        </authorList>
    </citation>
    <scope>NUCLEOTIDE SEQUENCE [LARGE SCALE GENOMIC DNA]</scope>
    <source>
        <strain evidence="1 2">WILCCON 0185</strain>
    </source>
</reference>